<dbReference type="Pfam" id="PF03381">
    <property type="entry name" value="CDC50"/>
    <property type="match status" value="1"/>
</dbReference>
<evidence type="ECO:0000256" key="2">
    <source>
        <dbReference type="ARBA" id="ARBA00009457"/>
    </source>
</evidence>
<comment type="similarity">
    <text evidence="2 6">Belongs to the CDC50/LEM3 family.</text>
</comment>
<dbReference type="GO" id="GO:0005783">
    <property type="term" value="C:endoplasmic reticulum"/>
    <property type="evidence" value="ECO:0007669"/>
    <property type="project" value="TreeGrafter"/>
</dbReference>
<evidence type="ECO:0000256" key="3">
    <source>
        <dbReference type="ARBA" id="ARBA00022692"/>
    </source>
</evidence>
<keyword evidence="5 6" id="KW-0472">Membrane</keyword>
<dbReference type="PANTHER" id="PTHR10926:SF29">
    <property type="entry name" value="ALA-INTERACTING SUBUNIT 2-RELATED"/>
    <property type="match status" value="1"/>
</dbReference>
<comment type="subcellular location">
    <subcellularLocation>
        <location evidence="1">Membrane</location>
    </subcellularLocation>
</comment>
<reference evidence="9" key="1">
    <citation type="journal article" date="2018" name="Gigascience">
        <title>Genome assembly of the Pink Ipe (Handroanthus impetiginosus, Bignoniaceae), a highly valued, ecologically keystone Neotropical timber forest tree.</title>
        <authorList>
            <person name="Silva-Junior O.B."/>
            <person name="Grattapaglia D."/>
            <person name="Novaes E."/>
            <person name="Collevatti R.G."/>
        </authorList>
    </citation>
    <scope>NUCLEOTIDE SEQUENCE [LARGE SCALE GENOMIC DNA]</scope>
    <source>
        <strain evidence="9">cv. UFG-1</strain>
    </source>
</reference>
<dbReference type="EMBL" id="NKXS01000758">
    <property type="protein sequence ID" value="PIN22451.1"/>
    <property type="molecule type" value="Genomic_DNA"/>
</dbReference>
<evidence type="ECO:0000313" key="8">
    <source>
        <dbReference type="EMBL" id="PIN22451.1"/>
    </source>
</evidence>
<dbReference type="OrthoDB" id="340608at2759"/>
<sequence>MEMDGGSASAPAGIEADSVSVRQGRSKIIYQFTQQNLPACKPVLSPAWVISIFFVVGVIFIPVGIVSLHASQTVVEIVYRYDAECVPESFRSNKLAYIKDSSIPKNCTKSLKIPKDMKAPIYIYYQLDNYYQNHRRYVKSRNDQQLLHGLKYHDTGSCAPEDVNHGLPIVPCGLIAWSLFNDTYSFYRGIDELKVNRKNIAWESDREHKFGKQVYPFNFQNGSLIGGASLDPNIPLSDQEDLIVWMRTSALPTFRKLYGRIEEDLDADDIISIKLLNNYNTYSFSGSKKLVLSTSSWLGGHNNFLGLAYISVGASFILIAFVFMLLHVKNPRPYGDTTNLSWNWKSMSG</sequence>
<dbReference type="PANTHER" id="PTHR10926">
    <property type="entry name" value="CELL CYCLE CONTROL PROTEIN 50"/>
    <property type="match status" value="1"/>
</dbReference>
<evidence type="ECO:0000256" key="6">
    <source>
        <dbReference type="PIRNR" id="PIRNR015840"/>
    </source>
</evidence>
<dbReference type="STRING" id="429701.A0A2G9HY50"/>
<gene>
    <name evidence="8" type="ORF">CDL12_04838</name>
</gene>
<evidence type="ECO:0000256" key="4">
    <source>
        <dbReference type="ARBA" id="ARBA00022989"/>
    </source>
</evidence>
<accession>A0A2G9HY50</accession>
<keyword evidence="9" id="KW-1185">Reference proteome</keyword>
<feature type="transmembrane region" description="Helical" evidence="7">
    <location>
        <begin position="304"/>
        <end position="326"/>
    </location>
</feature>
<evidence type="ECO:0000256" key="5">
    <source>
        <dbReference type="ARBA" id="ARBA00023136"/>
    </source>
</evidence>
<name>A0A2G9HY50_9LAMI</name>
<proteinExistence type="inferred from homology"/>
<dbReference type="GO" id="GO:0005794">
    <property type="term" value="C:Golgi apparatus"/>
    <property type="evidence" value="ECO:0007669"/>
    <property type="project" value="TreeGrafter"/>
</dbReference>
<evidence type="ECO:0000256" key="7">
    <source>
        <dbReference type="SAM" id="Phobius"/>
    </source>
</evidence>
<dbReference type="PIRSF" id="PIRSF015840">
    <property type="entry name" value="DUF284_TM_euk"/>
    <property type="match status" value="1"/>
</dbReference>
<feature type="transmembrane region" description="Helical" evidence="7">
    <location>
        <begin position="47"/>
        <end position="70"/>
    </location>
</feature>
<protein>
    <recommendedName>
        <fullName evidence="6">ALA-interacting subunit</fullName>
    </recommendedName>
</protein>
<dbReference type="AlphaFoldDB" id="A0A2G9HY50"/>
<dbReference type="GO" id="GO:0005886">
    <property type="term" value="C:plasma membrane"/>
    <property type="evidence" value="ECO:0007669"/>
    <property type="project" value="TreeGrafter"/>
</dbReference>
<keyword evidence="4 7" id="KW-1133">Transmembrane helix</keyword>
<dbReference type="InterPro" id="IPR005045">
    <property type="entry name" value="CDC50/LEM3_fam"/>
</dbReference>
<dbReference type="Proteomes" id="UP000231279">
    <property type="component" value="Unassembled WGS sequence"/>
</dbReference>
<keyword evidence="3 7" id="KW-0812">Transmembrane</keyword>
<evidence type="ECO:0000256" key="1">
    <source>
        <dbReference type="ARBA" id="ARBA00004370"/>
    </source>
</evidence>
<evidence type="ECO:0000313" key="9">
    <source>
        <dbReference type="Proteomes" id="UP000231279"/>
    </source>
</evidence>
<organism evidence="8 9">
    <name type="scientific">Handroanthus impetiginosus</name>
    <dbReference type="NCBI Taxonomy" id="429701"/>
    <lineage>
        <taxon>Eukaryota</taxon>
        <taxon>Viridiplantae</taxon>
        <taxon>Streptophyta</taxon>
        <taxon>Embryophyta</taxon>
        <taxon>Tracheophyta</taxon>
        <taxon>Spermatophyta</taxon>
        <taxon>Magnoliopsida</taxon>
        <taxon>eudicotyledons</taxon>
        <taxon>Gunneridae</taxon>
        <taxon>Pentapetalae</taxon>
        <taxon>asterids</taxon>
        <taxon>lamiids</taxon>
        <taxon>Lamiales</taxon>
        <taxon>Bignoniaceae</taxon>
        <taxon>Crescentiina</taxon>
        <taxon>Tabebuia alliance</taxon>
        <taxon>Handroanthus</taxon>
    </lineage>
</organism>
<comment type="caution">
    <text evidence="8">The sequence shown here is derived from an EMBL/GenBank/DDBJ whole genome shotgun (WGS) entry which is preliminary data.</text>
</comment>